<evidence type="ECO:0000313" key="15">
    <source>
        <dbReference type="Proteomes" id="UP000680399"/>
    </source>
</evidence>
<keyword evidence="10" id="KW-0378">Hydrolase</keyword>
<dbReference type="GO" id="GO:0046872">
    <property type="term" value="F:metal ion binding"/>
    <property type="evidence" value="ECO:0007669"/>
    <property type="project" value="UniProtKB-KW"/>
</dbReference>
<keyword evidence="6" id="KW-0540">Nuclease</keyword>
<keyword evidence="11" id="KW-0190">Covalent protein-DNA linkage</keyword>
<comment type="subcellular location">
    <subcellularLocation>
        <location evidence="1">Host nucleus</location>
    </subcellularLocation>
</comment>
<reference evidence="14" key="1">
    <citation type="submission" date="2018-09" db="EMBL/GenBank/DDBJ databases">
        <title>Diverse plant associated genomoviruses.</title>
        <authorList>
            <person name="Richet C."/>
            <person name="Kraberger S."/>
            <person name="Filloux D."/>
            <person name="Fontenele R.S."/>
            <person name="Ribeiro S.G."/>
            <person name="Martin D.P."/>
            <person name="Lamas N.S."/>
            <person name="McCarthy J."/>
            <person name="Lefeuvre P."/>
            <person name="Roumagnac P."/>
            <person name="Varsani A."/>
        </authorList>
    </citation>
    <scope>NUCLEOTIDE SEQUENCE</scope>
    <source>
        <strain evidence="14">QS9_F22</strain>
    </source>
</reference>
<dbReference type="PROSITE" id="PS52020">
    <property type="entry name" value="CRESS_DNA_REP"/>
    <property type="match status" value="1"/>
</dbReference>
<dbReference type="GO" id="GO:0000166">
    <property type="term" value="F:nucleotide binding"/>
    <property type="evidence" value="ECO:0007669"/>
    <property type="project" value="UniProtKB-KW"/>
</dbReference>
<evidence type="ECO:0000256" key="7">
    <source>
        <dbReference type="ARBA" id="ARBA00022723"/>
    </source>
</evidence>
<dbReference type="KEGG" id="vg:80536032"/>
<dbReference type="GO" id="GO:0005198">
    <property type="term" value="F:structural molecule activity"/>
    <property type="evidence" value="ECO:0007669"/>
    <property type="project" value="InterPro"/>
</dbReference>
<evidence type="ECO:0000256" key="11">
    <source>
        <dbReference type="ARBA" id="ARBA00023124"/>
    </source>
</evidence>
<dbReference type="Proteomes" id="UP000680399">
    <property type="component" value="Segment"/>
</dbReference>
<dbReference type="PRINTS" id="PR00228">
    <property type="entry name" value="GEMCOATCLVL1"/>
</dbReference>
<keyword evidence="12" id="KW-0238">DNA-binding</keyword>
<evidence type="ECO:0000256" key="1">
    <source>
        <dbReference type="ARBA" id="ARBA00004147"/>
    </source>
</evidence>
<evidence type="ECO:0000256" key="6">
    <source>
        <dbReference type="ARBA" id="ARBA00022722"/>
    </source>
</evidence>
<protein>
    <submittedName>
        <fullName evidence="14">Replication-associated protein</fullName>
    </submittedName>
</protein>
<keyword evidence="4" id="KW-0548">Nucleotidyltransferase</keyword>
<keyword evidence="8" id="KW-0547">Nucleotide-binding</keyword>
<sequence>MPSNFSSKDAKFLLLTYSQVPEHLTNELPMSIVLRASSRGAECIVGREQHADGGIHFHAFVDFGGGRYSTRNQRDWDIEGIHPNIKKGGRTPWAIYDYACKDGDIVAGGAERPPEKESASNDSWELVLGAATRAEFLQLLRKHFPRILVASFGSVSKYADWAYAPDPVEYEHPEDYGFALEGYSDVVDWVDDNLRGGVIGRSVPFYRFSRPKSLVLFGESRLGKTVWARSLGSHLYFCGLYSYKEACKADSALYAVFDDIQGGIKFFHGFKNWLGGQKEFQIKGLYRDPELIRWGKPSIWVANTDPRHDMSTDDCAWMEANCTFVEVREPMFRANST</sequence>
<dbReference type="InterPro" id="IPR001301">
    <property type="entry name" value="Gemini_AL1_CLV"/>
</dbReference>
<dbReference type="Pfam" id="PF00799">
    <property type="entry name" value="Gemini_AL1"/>
    <property type="match status" value="1"/>
</dbReference>
<feature type="domain" description="CRESS-DNA virus Rep endonuclease" evidence="13">
    <location>
        <begin position="7"/>
        <end position="111"/>
    </location>
</feature>
<organism evidence="14">
    <name type="scientific">Plant associated genomovirus 20</name>
    <dbReference type="NCBI Taxonomy" id="2584392"/>
    <lineage>
        <taxon>Viruses</taxon>
        <taxon>Monodnaviria</taxon>
        <taxon>Shotokuvirae</taxon>
        <taxon>Cressdnaviricota</taxon>
        <taxon>Repensiviricetes</taxon>
        <taxon>Geplafuvirales</taxon>
        <taxon>Genomoviridae</taxon>
        <taxon>Gemycircularvirus</taxon>
        <taxon>Gemycircularvirus lebec1</taxon>
    </lineage>
</organism>
<dbReference type="Gene3D" id="3.40.1310.20">
    <property type="match status" value="1"/>
</dbReference>
<dbReference type="GO" id="GO:0003677">
    <property type="term" value="F:DNA binding"/>
    <property type="evidence" value="ECO:0007669"/>
    <property type="project" value="UniProtKB-KW"/>
</dbReference>
<evidence type="ECO:0000256" key="2">
    <source>
        <dbReference type="ARBA" id="ARBA00022562"/>
    </source>
</evidence>
<evidence type="ECO:0000313" key="14">
    <source>
        <dbReference type="EMBL" id="QCX29497.1"/>
    </source>
</evidence>
<evidence type="ECO:0000256" key="10">
    <source>
        <dbReference type="ARBA" id="ARBA00022801"/>
    </source>
</evidence>
<dbReference type="InterPro" id="IPR022692">
    <property type="entry name" value="Gemini_AL1_REP_central"/>
</dbReference>
<dbReference type="SUPFAM" id="SSF55464">
    <property type="entry name" value="Origin of replication-binding domain, RBD-like"/>
    <property type="match status" value="1"/>
</dbReference>
<evidence type="ECO:0000256" key="4">
    <source>
        <dbReference type="ARBA" id="ARBA00022695"/>
    </source>
</evidence>
<keyword evidence="15" id="KW-1185">Reference proteome</keyword>
<keyword evidence="7" id="KW-0479">Metal-binding</keyword>
<evidence type="ECO:0000256" key="5">
    <source>
        <dbReference type="ARBA" id="ARBA00022705"/>
    </source>
</evidence>
<evidence type="ECO:0000259" key="13">
    <source>
        <dbReference type="PROSITE" id="PS52020"/>
    </source>
</evidence>
<evidence type="ECO:0000256" key="3">
    <source>
        <dbReference type="ARBA" id="ARBA00022679"/>
    </source>
</evidence>
<accession>A0A4Y5QCM1</accession>
<dbReference type="GeneID" id="80536032"/>
<proteinExistence type="predicted"/>
<dbReference type="GO" id="GO:0016779">
    <property type="term" value="F:nucleotidyltransferase activity"/>
    <property type="evidence" value="ECO:0007669"/>
    <property type="project" value="UniProtKB-KW"/>
</dbReference>
<dbReference type="RefSeq" id="YP_010798005.1">
    <property type="nucleotide sequence ID" value="NC_076281.1"/>
</dbReference>
<dbReference type="GO" id="GO:0016888">
    <property type="term" value="F:DNA endonuclease activity, producing 5'-phosphomonoesters"/>
    <property type="evidence" value="ECO:0007669"/>
    <property type="project" value="InterPro"/>
</dbReference>
<keyword evidence="5" id="KW-0235">DNA replication</keyword>
<evidence type="ECO:0000256" key="12">
    <source>
        <dbReference type="ARBA" id="ARBA00023125"/>
    </source>
</evidence>
<dbReference type="GO" id="GO:0006260">
    <property type="term" value="P:DNA replication"/>
    <property type="evidence" value="ECO:0007669"/>
    <property type="project" value="UniProtKB-KW"/>
</dbReference>
<keyword evidence="2" id="KW-1048">Host nucleus</keyword>
<evidence type="ECO:0000256" key="8">
    <source>
        <dbReference type="ARBA" id="ARBA00022741"/>
    </source>
</evidence>
<keyword evidence="9" id="KW-0255">Endonuclease</keyword>
<evidence type="ECO:0000256" key="9">
    <source>
        <dbReference type="ARBA" id="ARBA00022759"/>
    </source>
</evidence>
<dbReference type="EMBL" id="MH939431">
    <property type="protein sequence ID" value="QCX29497.1"/>
    <property type="molecule type" value="Genomic_DNA"/>
</dbReference>
<dbReference type="Pfam" id="PF08283">
    <property type="entry name" value="Gemini_AL1_M"/>
    <property type="match status" value="1"/>
</dbReference>
<keyword evidence="3" id="KW-0808">Transferase</keyword>
<name>A0A4Y5QCM1_9VIRU</name>
<dbReference type="GO" id="GO:0042025">
    <property type="term" value="C:host cell nucleus"/>
    <property type="evidence" value="ECO:0007669"/>
    <property type="project" value="UniProtKB-SubCell"/>
</dbReference>
<dbReference type="InterPro" id="IPR049912">
    <property type="entry name" value="CRESS_DNA_REP"/>
</dbReference>